<gene>
    <name evidence="3" type="primary">LOC109132022</name>
</gene>
<dbReference type="Pfam" id="PF01936">
    <property type="entry name" value="NYN"/>
    <property type="match status" value="1"/>
</dbReference>
<dbReference type="Proteomes" id="UP000694864">
    <property type="component" value="Unplaced"/>
</dbReference>
<dbReference type="InterPro" id="IPR024768">
    <property type="entry name" value="Marf1"/>
</dbReference>
<dbReference type="InterPro" id="IPR021139">
    <property type="entry name" value="NYN"/>
</dbReference>
<reference evidence="2" key="1">
    <citation type="journal article" date="2014" name="Nat. Commun.">
        <title>The emerging biofuel crop Camelina sativa retains a highly undifferentiated hexaploid genome structure.</title>
        <authorList>
            <person name="Kagale S."/>
            <person name="Koh C."/>
            <person name="Nixon J."/>
            <person name="Bollina V."/>
            <person name="Clarke W.E."/>
            <person name="Tuteja R."/>
            <person name="Spillane C."/>
            <person name="Robinson S.J."/>
            <person name="Links M.G."/>
            <person name="Clarke C."/>
            <person name="Higgins E.E."/>
            <person name="Huebert T."/>
            <person name="Sharpe A.G."/>
            <person name="Parkin I.A."/>
        </authorList>
    </citation>
    <scope>NUCLEOTIDE SEQUENCE [LARGE SCALE GENOMIC DNA]</scope>
    <source>
        <strain evidence="2">cv. DH55</strain>
    </source>
</reference>
<dbReference type="PANTHER" id="PTHR14379">
    <property type="entry name" value="LIMKAIN B LKAP"/>
    <property type="match status" value="1"/>
</dbReference>
<evidence type="ECO:0000259" key="1">
    <source>
        <dbReference type="Pfam" id="PF01936"/>
    </source>
</evidence>
<proteinExistence type="predicted"/>
<evidence type="ECO:0000313" key="3">
    <source>
        <dbReference type="RefSeq" id="XP_019098719.1"/>
    </source>
</evidence>
<protein>
    <submittedName>
        <fullName evidence="3">Uncharacterized protein LOC109132022</fullName>
    </submittedName>
</protein>
<feature type="non-terminal residue" evidence="3">
    <location>
        <position position="112"/>
    </location>
</feature>
<dbReference type="PANTHER" id="PTHR14379:SF82">
    <property type="entry name" value="OS08G0230500 PROTEIN"/>
    <property type="match status" value="1"/>
</dbReference>
<sequence>SAATALVSVDSQQKLNYSTADLNMIASQRRVLTDGPVAVLWDIENCPVPSDVRPEDVASNVRTAIQLHPLISGPVVTFSAYGDFNGFPRRVREGCQRTGVKLVDVPNGRKDA</sequence>
<accession>A0ABM1RI81</accession>
<dbReference type="RefSeq" id="XP_019098719.1">
    <property type="nucleotide sequence ID" value="XM_019243174.1"/>
</dbReference>
<evidence type="ECO:0000313" key="2">
    <source>
        <dbReference type="Proteomes" id="UP000694864"/>
    </source>
</evidence>
<name>A0ABM1RI81_CAMSA</name>
<reference evidence="3" key="2">
    <citation type="submission" date="2025-08" db="UniProtKB">
        <authorList>
            <consortium name="RefSeq"/>
        </authorList>
    </citation>
    <scope>IDENTIFICATION</scope>
    <source>
        <tissue evidence="3">Leaf</tissue>
    </source>
</reference>
<keyword evidence="2" id="KW-1185">Reference proteome</keyword>
<feature type="domain" description="NYN" evidence="1">
    <location>
        <begin position="37"/>
        <end position="107"/>
    </location>
</feature>
<feature type="non-terminal residue" evidence="3">
    <location>
        <position position="1"/>
    </location>
</feature>
<dbReference type="CDD" id="cd10910">
    <property type="entry name" value="PIN_limkain_b1_N_like"/>
    <property type="match status" value="1"/>
</dbReference>
<dbReference type="GeneID" id="109132022"/>
<organism evidence="2 3">
    <name type="scientific">Camelina sativa</name>
    <name type="common">False flax</name>
    <name type="synonym">Myagrum sativum</name>
    <dbReference type="NCBI Taxonomy" id="90675"/>
    <lineage>
        <taxon>Eukaryota</taxon>
        <taxon>Viridiplantae</taxon>
        <taxon>Streptophyta</taxon>
        <taxon>Embryophyta</taxon>
        <taxon>Tracheophyta</taxon>
        <taxon>Spermatophyta</taxon>
        <taxon>Magnoliopsida</taxon>
        <taxon>eudicotyledons</taxon>
        <taxon>Gunneridae</taxon>
        <taxon>Pentapetalae</taxon>
        <taxon>rosids</taxon>
        <taxon>malvids</taxon>
        <taxon>Brassicales</taxon>
        <taxon>Brassicaceae</taxon>
        <taxon>Camelineae</taxon>
        <taxon>Camelina</taxon>
    </lineage>
</organism>